<dbReference type="KEGG" id="ehx:EMIHUDRAFT_351401"/>
<dbReference type="PANTHER" id="PTHR46826:SF1">
    <property type="entry name" value="TVP38_TMEM64 FAMILY MEMBRANE PROTEIN YDJX"/>
    <property type="match status" value="1"/>
</dbReference>
<feature type="transmembrane region" description="Helical" evidence="2">
    <location>
        <begin position="223"/>
        <end position="243"/>
    </location>
</feature>
<feature type="domain" description="VTT" evidence="3">
    <location>
        <begin position="157"/>
        <end position="272"/>
    </location>
</feature>
<dbReference type="HOGENOM" id="CLU_706825_0_0_1"/>
<dbReference type="Pfam" id="PF09335">
    <property type="entry name" value="VTT_dom"/>
    <property type="match status" value="1"/>
</dbReference>
<feature type="region of interest" description="Disordered" evidence="1">
    <location>
        <begin position="320"/>
        <end position="391"/>
    </location>
</feature>
<evidence type="ECO:0000313" key="5">
    <source>
        <dbReference type="Proteomes" id="UP000013827"/>
    </source>
</evidence>
<name>A0A0D3KUK7_EMIH1</name>
<accession>A0A0D3KUK7</accession>
<keyword evidence="2" id="KW-1133">Transmembrane helix</keyword>
<feature type="transmembrane region" description="Helical" evidence="2">
    <location>
        <begin position="121"/>
        <end position="143"/>
    </location>
</feature>
<evidence type="ECO:0000313" key="4">
    <source>
        <dbReference type="EnsemblProtists" id="EOD39442"/>
    </source>
</evidence>
<dbReference type="EnsemblProtists" id="EOD39442">
    <property type="protein sequence ID" value="EOD39442"/>
    <property type="gene ID" value="EMIHUDRAFT_351401"/>
</dbReference>
<feature type="compositionally biased region" description="Basic and acidic residues" evidence="1">
    <location>
        <begin position="374"/>
        <end position="384"/>
    </location>
</feature>
<proteinExistence type="predicted"/>
<feature type="compositionally biased region" description="Low complexity" evidence="1">
    <location>
        <begin position="361"/>
        <end position="373"/>
    </location>
</feature>
<dbReference type="RefSeq" id="XP_005791871.1">
    <property type="nucleotide sequence ID" value="XM_005791814.1"/>
</dbReference>
<evidence type="ECO:0000259" key="3">
    <source>
        <dbReference type="Pfam" id="PF09335"/>
    </source>
</evidence>
<reference evidence="4" key="2">
    <citation type="submission" date="2024-10" db="UniProtKB">
        <authorList>
            <consortium name="EnsemblProtists"/>
        </authorList>
    </citation>
    <scope>IDENTIFICATION</scope>
</reference>
<dbReference type="Proteomes" id="UP000013827">
    <property type="component" value="Unassembled WGS sequence"/>
</dbReference>
<organism evidence="4 5">
    <name type="scientific">Emiliania huxleyi (strain CCMP1516)</name>
    <dbReference type="NCBI Taxonomy" id="280463"/>
    <lineage>
        <taxon>Eukaryota</taxon>
        <taxon>Haptista</taxon>
        <taxon>Haptophyta</taxon>
        <taxon>Prymnesiophyceae</taxon>
        <taxon>Isochrysidales</taxon>
        <taxon>Noelaerhabdaceae</taxon>
        <taxon>Emiliania</taxon>
    </lineage>
</organism>
<keyword evidence="2" id="KW-0472">Membrane</keyword>
<dbReference type="InterPro" id="IPR053240">
    <property type="entry name" value="VTT_domain"/>
</dbReference>
<evidence type="ECO:0000256" key="1">
    <source>
        <dbReference type="SAM" id="MobiDB-lite"/>
    </source>
</evidence>
<dbReference type="PaxDb" id="2903-EOD39442"/>
<feature type="transmembrane region" description="Helical" evidence="2">
    <location>
        <begin position="296"/>
        <end position="313"/>
    </location>
</feature>
<feature type="compositionally biased region" description="Gly residues" evidence="1">
    <location>
        <begin position="351"/>
        <end position="360"/>
    </location>
</feature>
<dbReference type="AlphaFoldDB" id="A0A0D3KUK7"/>
<keyword evidence="5" id="KW-1185">Reference proteome</keyword>
<feature type="transmembrane region" description="Helical" evidence="2">
    <location>
        <begin position="83"/>
        <end position="109"/>
    </location>
</feature>
<sequence>MLKLPPSEMPWLPGAVSAAASSKSADGGSSDLDATGGCAVCCSSSDGGDGCAGCARRSAAGAAASVAVRADARGVDSSSDMRAACGCATMAVASEIVQFVGLALVFLFVQWRTGYSPLQATAAFIDAIRSLGPVLGGAAYVALLAALQTVPLAAGFYLVLLAGAAFGVQYGTFLVVVGSTLSTLFCSLLARAMARTRYERRMLRGSPHLAALNTALGTEPFRLVLLLRLSTFVPFTWSSYLVGLSHADMPRLLAATAIGSAPNSLAYVSSGALGAEARRDAHQKVVVAGGPPADPALLLLGAVAAVLAAALLGRTAADAMRSRGAPCDRRTSPHTRLSLESLESTGAPANLGGGSGGGSSSAGASPPLGARSGVEPRRVAEGKRAVSPAMV</sequence>
<dbReference type="GeneID" id="17284713"/>
<dbReference type="PANTHER" id="PTHR46826">
    <property type="match status" value="1"/>
</dbReference>
<dbReference type="eggNOG" id="KOG3140">
    <property type="taxonomic scope" value="Eukaryota"/>
</dbReference>
<keyword evidence="2" id="KW-0812">Transmembrane</keyword>
<dbReference type="InterPro" id="IPR032816">
    <property type="entry name" value="VTT_dom"/>
</dbReference>
<protein>
    <recommendedName>
        <fullName evidence="3">VTT domain-containing protein</fullName>
    </recommendedName>
</protein>
<reference evidence="5" key="1">
    <citation type="journal article" date="2013" name="Nature">
        <title>Pan genome of the phytoplankton Emiliania underpins its global distribution.</title>
        <authorList>
            <person name="Read B.A."/>
            <person name="Kegel J."/>
            <person name="Klute M.J."/>
            <person name="Kuo A."/>
            <person name="Lefebvre S.C."/>
            <person name="Maumus F."/>
            <person name="Mayer C."/>
            <person name="Miller J."/>
            <person name="Monier A."/>
            <person name="Salamov A."/>
            <person name="Young J."/>
            <person name="Aguilar M."/>
            <person name="Claverie J.M."/>
            <person name="Frickenhaus S."/>
            <person name="Gonzalez K."/>
            <person name="Herman E.K."/>
            <person name="Lin Y.C."/>
            <person name="Napier J."/>
            <person name="Ogata H."/>
            <person name="Sarno A.F."/>
            <person name="Shmutz J."/>
            <person name="Schroeder D."/>
            <person name="de Vargas C."/>
            <person name="Verret F."/>
            <person name="von Dassow P."/>
            <person name="Valentin K."/>
            <person name="Van de Peer Y."/>
            <person name="Wheeler G."/>
            <person name="Dacks J.B."/>
            <person name="Delwiche C.F."/>
            <person name="Dyhrman S.T."/>
            <person name="Glockner G."/>
            <person name="John U."/>
            <person name="Richards T."/>
            <person name="Worden A.Z."/>
            <person name="Zhang X."/>
            <person name="Grigoriev I.V."/>
            <person name="Allen A.E."/>
            <person name="Bidle K."/>
            <person name="Borodovsky M."/>
            <person name="Bowler C."/>
            <person name="Brownlee C."/>
            <person name="Cock J.M."/>
            <person name="Elias M."/>
            <person name="Gladyshev V.N."/>
            <person name="Groth M."/>
            <person name="Guda C."/>
            <person name="Hadaegh A."/>
            <person name="Iglesias-Rodriguez M.D."/>
            <person name="Jenkins J."/>
            <person name="Jones B.M."/>
            <person name="Lawson T."/>
            <person name="Leese F."/>
            <person name="Lindquist E."/>
            <person name="Lobanov A."/>
            <person name="Lomsadze A."/>
            <person name="Malik S.B."/>
            <person name="Marsh M.E."/>
            <person name="Mackinder L."/>
            <person name="Mock T."/>
            <person name="Mueller-Roeber B."/>
            <person name="Pagarete A."/>
            <person name="Parker M."/>
            <person name="Probert I."/>
            <person name="Quesneville H."/>
            <person name="Raines C."/>
            <person name="Rensing S.A."/>
            <person name="Riano-Pachon D.M."/>
            <person name="Richier S."/>
            <person name="Rokitta S."/>
            <person name="Shiraiwa Y."/>
            <person name="Soanes D.M."/>
            <person name="van der Giezen M."/>
            <person name="Wahlund T.M."/>
            <person name="Williams B."/>
            <person name="Wilson W."/>
            <person name="Wolfe G."/>
            <person name="Wurch L.L."/>
        </authorList>
    </citation>
    <scope>NUCLEOTIDE SEQUENCE</scope>
</reference>
<feature type="transmembrane region" description="Helical" evidence="2">
    <location>
        <begin position="173"/>
        <end position="194"/>
    </location>
</feature>
<evidence type="ECO:0000256" key="2">
    <source>
        <dbReference type="SAM" id="Phobius"/>
    </source>
</evidence>